<name>A0A2Z2U7X0_9CAUD</name>
<protein>
    <submittedName>
        <fullName evidence="1">Uncharacterized protein</fullName>
    </submittedName>
</protein>
<dbReference type="EMBL" id="MF893341">
    <property type="protein sequence ID" value="ATN92961.1"/>
    <property type="molecule type" value="Genomic_DNA"/>
</dbReference>
<gene>
    <name evidence="1" type="ORF">RPSC1_30</name>
</gene>
<proteinExistence type="predicted"/>
<keyword evidence="2" id="KW-1185">Reference proteome</keyword>
<evidence type="ECO:0000313" key="1">
    <source>
        <dbReference type="EMBL" id="ATN92961.1"/>
    </source>
</evidence>
<evidence type="ECO:0000313" key="2">
    <source>
        <dbReference type="Proteomes" id="UP000258840"/>
    </source>
</evidence>
<organism evidence="1 2">
    <name type="scientific">Ralstonia phage RPSC1</name>
    <dbReference type="NCBI Taxonomy" id="2041351"/>
    <lineage>
        <taxon>Viruses</taxon>
        <taxon>Duplodnaviria</taxon>
        <taxon>Heunggongvirae</taxon>
        <taxon>Uroviricota</taxon>
        <taxon>Caudoviricetes</taxon>
        <taxon>Autographivirales</taxon>
        <taxon>Autotranscriptaviridae</taxon>
        <taxon>Stompelvirus</taxon>
        <taxon>Stompelvirus RPSC1</taxon>
    </lineage>
</organism>
<accession>A0A2Z2U7X0</accession>
<dbReference type="Proteomes" id="UP000258840">
    <property type="component" value="Segment"/>
</dbReference>
<reference evidence="1 2" key="1">
    <citation type="journal article" date="2018" name="Arch. Virol.">
        <title>Genomic characterization of the novel Ralstonia phage RPSC1.</title>
        <authorList>
            <person name="Liao M."/>
        </authorList>
    </citation>
    <scope>NUCLEOTIDE SEQUENCE [LARGE SCALE GENOMIC DNA]</scope>
</reference>
<sequence length="78" mass="8519">MATAITTTTVYEGLAAQDRLLILKVGTDDANDYVDVEYLLGTDWVLSERFLNSGAKICFFGSSKFRIVPHGIAAYNLG</sequence>